<evidence type="ECO:0000313" key="5">
    <source>
        <dbReference type="Proteomes" id="UP000252733"/>
    </source>
</evidence>
<dbReference type="AlphaFoldDB" id="A0A368UJX0"/>
<comment type="caution">
    <text evidence="4">The sequence shown here is derived from an EMBL/GenBank/DDBJ whole genome shotgun (WGS) entry which is preliminary data.</text>
</comment>
<accession>A0A368UJX0</accession>
<evidence type="ECO:0000256" key="1">
    <source>
        <dbReference type="ARBA" id="ARBA00004613"/>
    </source>
</evidence>
<keyword evidence="2" id="KW-0732">Signal</keyword>
<dbReference type="PROSITE" id="PS51677">
    <property type="entry name" value="NODB"/>
    <property type="match status" value="1"/>
</dbReference>
<sequence>MPLTAACAGNTSANSSADNPGEPLWQQVNKDFEVVSLVYHRFGDARYPSTNTSVSVFEKHLKYLSDNGFKSYTVSELLNDTSVLADDRKKVLITIDDGFASFYENGIPLLGKYKMKATLYVNTESVGWGDYISWDQLKELMEKGVEIGSHSHRHNYFVDEPDSSRADIFEADLLKAESLFEEHLGMIPKTYVYPYGEFSAEMVEVVKDHDYLIAFAQNSGVMNNASHPYAVPRFPVAGSHVSMEQFISKVNMHPVRVGKAEQLPLIVASGEQIDYSIELTGDNLGGPFNCFIGGKSSPEAVMRDGNQLAFSFSVPAGRRRTPVTITTRDSDGQWYWFSRLLMNPEVEE</sequence>
<evidence type="ECO:0000313" key="4">
    <source>
        <dbReference type="EMBL" id="RCW28919.1"/>
    </source>
</evidence>
<name>A0A368UJX0_9BACT</name>
<gene>
    <name evidence="4" type="ORF">DFO77_13433</name>
</gene>
<protein>
    <submittedName>
        <fullName evidence="4">Polysaccharide deacetylase</fullName>
    </submittedName>
</protein>
<proteinExistence type="predicted"/>
<dbReference type="PANTHER" id="PTHR34216">
    <property type="match status" value="1"/>
</dbReference>
<feature type="domain" description="NodB homology" evidence="3">
    <location>
        <begin position="89"/>
        <end position="290"/>
    </location>
</feature>
<dbReference type="PANTHER" id="PTHR34216:SF3">
    <property type="entry name" value="POLY-BETA-1,6-N-ACETYL-D-GLUCOSAMINE N-DEACETYLASE"/>
    <property type="match status" value="1"/>
</dbReference>
<dbReference type="InterPro" id="IPR051398">
    <property type="entry name" value="Polysacch_Deacetylase"/>
</dbReference>
<evidence type="ECO:0000256" key="2">
    <source>
        <dbReference type="ARBA" id="ARBA00022729"/>
    </source>
</evidence>
<dbReference type="GO" id="GO:0016810">
    <property type="term" value="F:hydrolase activity, acting on carbon-nitrogen (but not peptide) bonds"/>
    <property type="evidence" value="ECO:0007669"/>
    <property type="project" value="InterPro"/>
</dbReference>
<dbReference type="SUPFAM" id="SSF88713">
    <property type="entry name" value="Glycoside hydrolase/deacetylase"/>
    <property type="match status" value="1"/>
</dbReference>
<dbReference type="InterPro" id="IPR011330">
    <property type="entry name" value="Glyco_hydro/deAcase_b/a-brl"/>
</dbReference>
<dbReference type="CDD" id="cd10973">
    <property type="entry name" value="CE4_DAC_u4_5s"/>
    <property type="match status" value="1"/>
</dbReference>
<dbReference type="InterPro" id="IPR002509">
    <property type="entry name" value="NODB_dom"/>
</dbReference>
<dbReference type="Gene3D" id="3.20.20.370">
    <property type="entry name" value="Glycoside hydrolase/deacetylase"/>
    <property type="match status" value="1"/>
</dbReference>
<reference evidence="4 5" key="1">
    <citation type="submission" date="2018-07" db="EMBL/GenBank/DDBJ databases">
        <title>Freshwater and sediment microbial communities from various areas in North America, analyzing microbe dynamics in response to fracking.</title>
        <authorList>
            <person name="Lamendella R."/>
        </authorList>
    </citation>
    <scope>NUCLEOTIDE SEQUENCE [LARGE SCALE GENOMIC DNA]</scope>
    <source>
        <strain evidence="4 5">160A</strain>
    </source>
</reference>
<organism evidence="4 5">
    <name type="scientific">Marinilabilia salmonicolor</name>
    <dbReference type="NCBI Taxonomy" id="989"/>
    <lineage>
        <taxon>Bacteria</taxon>
        <taxon>Pseudomonadati</taxon>
        <taxon>Bacteroidota</taxon>
        <taxon>Bacteroidia</taxon>
        <taxon>Marinilabiliales</taxon>
        <taxon>Marinilabiliaceae</taxon>
        <taxon>Marinilabilia</taxon>
    </lineage>
</organism>
<dbReference type="Pfam" id="PF01522">
    <property type="entry name" value="Polysacc_deac_1"/>
    <property type="match status" value="1"/>
</dbReference>
<evidence type="ECO:0000259" key="3">
    <source>
        <dbReference type="PROSITE" id="PS51677"/>
    </source>
</evidence>
<comment type="subcellular location">
    <subcellularLocation>
        <location evidence="1">Secreted</location>
    </subcellularLocation>
</comment>
<dbReference type="Proteomes" id="UP000252733">
    <property type="component" value="Unassembled WGS sequence"/>
</dbReference>
<dbReference type="RefSeq" id="WP_258861679.1">
    <property type="nucleotide sequence ID" value="NZ_QPIZ01000034.1"/>
</dbReference>
<keyword evidence="5" id="KW-1185">Reference proteome</keyword>
<dbReference type="EMBL" id="QPIZ01000034">
    <property type="protein sequence ID" value="RCW28919.1"/>
    <property type="molecule type" value="Genomic_DNA"/>
</dbReference>
<dbReference type="GO" id="GO:0005576">
    <property type="term" value="C:extracellular region"/>
    <property type="evidence" value="ECO:0007669"/>
    <property type="project" value="UniProtKB-SubCell"/>
</dbReference>
<dbReference type="GO" id="GO:0005975">
    <property type="term" value="P:carbohydrate metabolic process"/>
    <property type="evidence" value="ECO:0007669"/>
    <property type="project" value="InterPro"/>
</dbReference>